<sequence length="105" mass="11957">METTSSSKLSIFFPILFLLLSSTAAAAIDNSFIGKDPLVSSWRRSLLAFQRNNKKNQIPSCTEMSSRSQCLQNPTCRWCRSEALDDMCFKKAEAWRLPQQVFLCN</sequence>
<dbReference type="PANTHER" id="PTHR36896">
    <property type="entry name" value="OS01G0729500 PROTEIN"/>
    <property type="match status" value="1"/>
</dbReference>
<evidence type="ECO:0000313" key="2">
    <source>
        <dbReference type="EMBL" id="GMI72325.1"/>
    </source>
</evidence>
<keyword evidence="1" id="KW-0732">Signal</keyword>
<feature type="signal peptide" evidence="1">
    <location>
        <begin position="1"/>
        <end position="26"/>
    </location>
</feature>
<organism evidence="2 3">
    <name type="scientific">Hibiscus trionum</name>
    <name type="common">Flower of an hour</name>
    <dbReference type="NCBI Taxonomy" id="183268"/>
    <lineage>
        <taxon>Eukaryota</taxon>
        <taxon>Viridiplantae</taxon>
        <taxon>Streptophyta</taxon>
        <taxon>Embryophyta</taxon>
        <taxon>Tracheophyta</taxon>
        <taxon>Spermatophyta</taxon>
        <taxon>Magnoliopsida</taxon>
        <taxon>eudicotyledons</taxon>
        <taxon>Gunneridae</taxon>
        <taxon>Pentapetalae</taxon>
        <taxon>rosids</taxon>
        <taxon>malvids</taxon>
        <taxon>Malvales</taxon>
        <taxon>Malvaceae</taxon>
        <taxon>Malvoideae</taxon>
        <taxon>Hibiscus</taxon>
    </lineage>
</organism>
<accession>A0A9W7HAK4</accession>
<feature type="chain" id="PRO_5040747499" evidence="1">
    <location>
        <begin position="27"/>
        <end position="105"/>
    </location>
</feature>
<evidence type="ECO:0000256" key="1">
    <source>
        <dbReference type="SAM" id="SignalP"/>
    </source>
</evidence>
<dbReference type="OrthoDB" id="884905at2759"/>
<keyword evidence="3" id="KW-1185">Reference proteome</keyword>
<name>A0A9W7HAK4_HIBTR</name>
<gene>
    <name evidence="2" type="ORF">HRI_000901800</name>
</gene>
<dbReference type="PANTHER" id="PTHR36896:SF2">
    <property type="entry name" value="OS01G0729500 PROTEIN"/>
    <property type="match status" value="1"/>
</dbReference>
<evidence type="ECO:0000313" key="3">
    <source>
        <dbReference type="Proteomes" id="UP001165190"/>
    </source>
</evidence>
<dbReference type="Proteomes" id="UP001165190">
    <property type="component" value="Unassembled WGS sequence"/>
</dbReference>
<dbReference type="AlphaFoldDB" id="A0A9W7HAK4"/>
<reference evidence="2" key="1">
    <citation type="submission" date="2023-05" db="EMBL/GenBank/DDBJ databases">
        <title>Genome and transcriptome analyses reveal genes involved in the formation of fine ridges on petal epidermal cells in Hibiscus trionum.</title>
        <authorList>
            <person name="Koshimizu S."/>
            <person name="Masuda S."/>
            <person name="Ishii T."/>
            <person name="Shirasu K."/>
            <person name="Hoshino A."/>
            <person name="Arita M."/>
        </authorList>
    </citation>
    <scope>NUCLEOTIDE SEQUENCE</scope>
    <source>
        <strain evidence="2">Hamamatsu line</strain>
    </source>
</reference>
<dbReference type="EMBL" id="BSYR01000010">
    <property type="protein sequence ID" value="GMI72325.1"/>
    <property type="molecule type" value="Genomic_DNA"/>
</dbReference>
<protein>
    <submittedName>
        <fullName evidence="2">Uncharacterized protein</fullName>
    </submittedName>
</protein>
<comment type="caution">
    <text evidence="2">The sequence shown here is derived from an EMBL/GenBank/DDBJ whole genome shotgun (WGS) entry which is preliminary data.</text>
</comment>
<proteinExistence type="predicted"/>